<dbReference type="Pfam" id="PF00534">
    <property type="entry name" value="Glycos_transf_1"/>
    <property type="match status" value="1"/>
</dbReference>
<keyword evidence="12" id="KW-1185">Reference proteome</keyword>
<keyword evidence="5 8" id="KW-0328">Glycosyltransferase</keyword>
<dbReference type="GO" id="GO:0005978">
    <property type="term" value="P:glycogen biosynthetic process"/>
    <property type="evidence" value="ECO:0007669"/>
    <property type="project" value="UniProtKB-UniRule"/>
</dbReference>
<organism evidence="11 12">
    <name type="scientific">Ulvibacter antarcticus</name>
    <dbReference type="NCBI Taxonomy" id="442714"/>
    <lineage>
        <taxon>Bacteria</taxon>
        <taxon>Pseudomonadati</taxon>
        <taxon>Bacteroidota</taxon>
        <taxon>Flavobacteriia</taxon>
        <taxon>Flavobacteriales</taxon>
        <taxon>Flavobacteriaceae</taxon>
        <taxon>Ulvibacter</taxon>
    </lineage>
</organism>
<name>A0A3L9YA91_9FLAO</name>
<dbReference type="EC" id="2.4.1.21" evidence="8"/>
<evidence type="ECO:0000256" key="3">
    <source>
        <dbReference type="ARBA" id="ARBA00004964"/>
    </source>
</evidence>
<dbReference type="NCBIfam" id="TIGR02095">
    <property type="entry name" value="glgA"/>
    <property type="match status" value="1"/>
</dbReference>
<feature type="binding site" evidence="8">
    <location>
        <position position="15"/>
    </location>
    <ligand>
        <name>ADP-alpha-D-glucose</name>
        <dbReference type="ChEBI" id="CHEBI:57498"/>
    </ligand>
</feature>
<keyword evidence="6 8" id="KW-0808">Transferase</keyword>
<dbReference type="Gene3D" id="3.40.50.2000">
    <property type="entry name" value="Glycogen Phosphorylase B"/>
    <property type="match status" value="2"/>
</dbReference>
<reference evidence="11 12" key="1">
    <citation type="submission" date="2018-10" db="EMBL/GenBank/DDBJ databases">
        <title>Genomic Encyclopedia of Archaeal and Bacterial Type Strains, Phase II (KMG-II): from individual species to whole genera.</title>
        <authorList>
            <person name="Goeker M."/>
        </authorList>
    </citation>
    <scope>NUCLEOTIDE SEQUENCE [LARGE SCALE GENOMIC DNA]</scope>
    <source>
        <strain evidence="11 12">DSM 23424</strain>
    </source>
</reference>
<evidence type="ECO:0000256" key="5">
    <source>
        <dbReference type="ARBA" id="ARBA00022676"/>
    </source>
</evidence>
<evidence type="ECO:0000256" key="7">
    <source>
        <dbReference type="ARBA" id="ARBA00023056"/>
    </source>
</evidence>
<dbReference type="OrthoDB" id="9808590at2"/>
<evidence type="ECO:0000259" key="9">
    <source>
        <dbReference type="Pfam" id="PF00534"/>
    </source>
</evidence>
<feature type="domain" description="Glycosyl transferase family 1" evidence="9">
    <location>
        <begin position="282"/>
        <end position="442"/>
    </location>
</feature>
<proteinExistence type="inferred from homology"/>
<evidence type="ECO:0000256" key="1">
    <source>
        <dbReference type="ARBA" id="ARBA00001478"/>
    </source>
</evidence>
<dbReference type="AlphaFoldDB" id="A0A3L9YA91"/>
<evidence type="ECO:0000256" key="8">
    <source>
        <dbReference type="HAMAP-Rule" id="MF_00484"/>
    </source>
</evidence>
<dbReference type="HAMAP" id="MF_00484">
    <property type="entry name" value="Glycogen_synth"/>
    <property type="match status" value="1"/>
</dbReference>
<sequence length="468" mass="52995">MQIIHISAECYPVAKVGGLADVVGALPKYQNELGMKSKVIMPFYDNSFTQNNKFKKVFAGTLQLGSDSLPFTIKSLPKKQLGFELFLVDIPKLLHTSFVYSDDDTRRFMAFQIAVMQYMLQLKKKPDIVHCHDHHTGLIPFMMSHADAYEDFRQTPSVFTIHNAQYQGWFSHDQVNLIPKFPLSKIGLLDWDNSINPLATAIKCAWRVTTVSPSYMEELKSEANGLQSLITSESDKCVGILNGIDTSVWNTETDPFLVKNYSETTVLSGKKANKKWLCDEFKLNAENPLFVFIGRLVGEKGSDLFPQVFKKALQNPKLSILLLGSGNKDTEKELLKVRKQFPKNYNTFIGYNEALSHKMYAGADFLLMPSRVEPCGLNQMYALRYGTVPVVSKVGGLIDTVVDLNENGFGIIHTEITVTQIVEAINRAVEFYKKDTVFRKNRKTIMKIDHSWHLSAQKYSNLYNSLKV</sequence>
<protein>
    <recommendedName>
        <fullName evidence="8">Glycogen synthase</fullName>
        <ecNumber evidence="8">2.4.1.21</ecNumber>
    </recommendedName>
    <alternativeName>
        <fullName evidence="8">Starch [bacterial glycogen] synthase</fullName>
    </alternativeName>
</protein>
<comment type="pathway">
    <text evidence="3 8">Glycan biosynthesis; glycogen biosynthesis.</text>
</comment>
<evidence type="ECO:0000256" key="4">
    <source>
        <dbReference type="ARBA" id="ARBA00010281"/>
    </source>
</evidence>
<dbReference type="GO" id="GO:0009011">
    <property type="term" value="F:alpha-1,4-glucan glucosyltransferase (ADP-glucose donor) activity"/>
    <property type="evidence" value="ECO:0007669"/>
    <property type="project" value="UniProtKB-UniRule"/>
</dbReference>
<dbReference type="InterPro" id="IPR011835">
    <property type="entry name" value="GS/SS"/>
</dbReference>
<feature type="domain" description="Starch synthase catalytic" evidence="10">
    <location>
        <begin position="2"/>
        <end position="230"/>
    </location>
</feature>
<evidence type="ECO:0000313" key="12">
    <source>
        <dbReference type="Proteomes" id="UP000271339"/>
    </source>
</evidence>
<evidence type="ECO:0000259" key="10">
    <source>
        <dbReference type="Pfam" id="PF08323"/>
    </source>
</evidence>
<evidence type="ECO:0000313" key="11">
    <source>
        <dbReference type="EMBL" id="RMA57304.1"/>
    </source>
</evidence>
<dbReference type="InterPro" id="IPR013534">
    <property type="entry name" value="Starch_synth_cat_dom"/>
</dbReference>
<comment type="similarity">
    <text evidence="4 8">Belongs to the glycosyltransferase 1 family. Bacterial/plant glycogen synthase subfamily.</text>
</comment>
<comment type="caution">
    <text evidence="11">The sequence shown here is derived from an EMBL/GenBank/DDBJ whole genome shotgun (WGS) entry which is preliminary data.</text>
</comment>
<dbReference type="GO" id="GO:0004373">
    <property type="term" value="F:alpha-1,4-glucan glucosyltransferase (UDP-glucose donor) activity"/>
    <property type="evidence" value="ECO:0007669"/>
    <property type="project" value="InterPro"/>
</dbReference>
<keyword evidence="7 8" id="KW-0320">Glycogen biosynthesis</keyword>
<evidence type="ECO:0000256" key="6">
    <source>
        <dbReference type="ARBA" id="ARBA00022679"/>
    </source>
</evidence>
<dbReference type="PANTHER" id="PTHR45825:SF11">
    <property type="entry name" value="ALPHA AMYLASE DOMAIN-CONTAINING PROTEIN"/>
    <property type="match status" value="1"/>
</dbReference>
<evidence type="ECO:0000256" key="2">
    <source>
        <dbReference type="ARBA" id="ARBA00002764"/>
    </source>
</evidence>
<comment type="catalytic activity">
    <reaction evidence="1 8">
        <text>[(1-&gt;4)-alpha-D-glucosyl](n) + ADP-alpha-D-glucose = [(1-&gt;4)-alpha-D-glucosyl](n+1) + ADP + H(+)</text>
        <dbReference type="Rhea" id="RHEA:18189"/>
        <dbReference type="Rhea" id="RHEA-COMP:9584"/>
        <dbReference type="Rhea" id="RHEA-COMP:9587"/>
        <dbReference type="ChEBI" id="CHEBI:15378"/>
        <dbReference type="ChEBI" id="CHEBI:15444"/>
        <dbReference type="ChEBI" id="CHEBI:57498"/>
        <dbReference type="ChEBI" id="CHEBI:456216"/>
        <dbReference type="EC" id="2.4.1.21"/>
    </reaction>
</comment>
<dbReference type="EMBL" id="REFC01000015">
    <property type="protein sequence ID" value="RMA57304.1"/>
    <property type="molecule type" value="Genomic_DNA"/>
</dbReference>
<gene>
    <name evidence="8" type="primary">glgA</name>
    <name evidence="11" type="ORF">BXY75_3192</name>
</gene>
<dbReference type="PANTHER" id="PTHR45825">
    <property type="entry name" value="GRANULE-BOUND STARCH SYNTHASE 1, CHLOROPLASTIC/AMYLOPLASTIC"/>
    <property type="match status" value="1"/>
</dbReference>
<accession>A0A3L9YA91</accession>
<dbReference type="InterPro" id="IPR001296">
    <property type="entry name" value="Glyco_trans_1"/>
</dbReference>
<dbReference type="SUPFAM" id="SSF53756">
    <property type="entry name" value="UDP-Glycosyltransferase/glycogen phosphorylase"/>
    <property type="match status" value="1"/>
</dbReference>
<dbReference type="Proteomes" id="UP000271339">
    <property type="component" value="Unassembled WGS sequence"/>
</dbReference>
<dbReference type="UniPathway" id="UPA00164"/>
<dbReference type="Pfam" id="PF08323">
    <property type="entry name" value="Glyco_transf_5"/>
    <property type="match status" value="1"/>
</dbReference>
<dbReference type="RefSeq" id="WP_121908711.1">
    <property type="nucleotide sequence ID" value="NZ_REFC01000015.1"/>
</dbReference>
<dbReference type="CDD" id="cd03791">
    <property type="entry name" value="GT5_Glycogen_synthase_DULL1-like"/>
    <property type="match status" value="1"/>
</dbReference>
<comment type="function">
    <text evidence="2 8">Synthesizes alpha-1,4-glucan chains using ADP-glucose.</text>
</comment>